<gene>
    <name evidence="3" type="ORF">BP6252_02915</name>
</gene>
<evidence type="ECO:0000259" key="2">
    <source>
        <dbReference type="Pfam" id="PF09995"/>
    </source>
</evidence>
<feature type="transmembrane region" description="Helical" evidence="1">
    <location>
        <begin position="6"/>
        <end position="23"/>
    </location>
</feature>
<dbReference type="AlphaFoldDB" id="A0A3D8SG56"/>
<evidence type="ECO:0000256" key="1">
    <source>
        <dbReference type="SAM" id="Phobius"/>
    </source>
</evidence>
<protein>
    <recommendedName>
        <fullName evidence="2">ER-bound oxygenase mpaB/mpaB'/Rubber oxygenase catalytic domain-containing protein</fullName>
    </recommendedName>
</protein>
<proteinExistence type="predicted"/>
<dbReference type="PANTHER" id="PTHR36124">
    <property type="match status" value="1"/>
</dbReference>
<keyword evidence="4" id="KW-1185">Reference proteome</keyword>
<dbReference type="Proteomes" id="UP000256645">
    <property type="component" value="Unassembled WGS sequence"/>
</dbReference>
<keyword evidence="1" id="KW-1133">Transmembrane helix</keyword>
<dbReference type="InterPro" id="IPR018713">
    <property type="entry name" value="MPAB/Lcp_cat_dom"/>
</dbReference>
<dbReference type="InterPro" id="IPR046366">
    <property type="entry name" value="MPAB"/>
</dbReference>
<keyword evidence="1" id="KW-0472">Membrane</keyword>
<dbReference type="GO" id="GO:0016491">
    <property type="term" value="F:oxidoreductase activity"/>
    <property type="evidence" value="ECO:0007669"/>
    <property type="project" value="InterPro"/>
</dbReference>
<dbReference type="Pfam" id="PF09995">
    <property type="entry name" value="MPAB_Lcp_cat"/>
    <property type="match status" value="1"/>
</dbReference>
<name>A0A3D8SG56_9HELO</name>
<feature type="transmembrane region" description="Helical" evidence="1">
    <location>
        <begin position="215"/>
        <end position="241"/>
    </location>
</feature>
<dbReference type="STRING" id="1849047.A0A3D8SG56"/>
<organism evidence="3 4">
    <name type="scientific">Coleophoma cylindrospora</name>
    <dbReference type="NCBI Taxonomy" id="1849047"/>
    <lineage>
        <taxon>Eukaryota</taxon>
        <taxon>Fungi</taxon>
        <taxon>Dikarya</taxon>
        <taxon>Ascomycota</taxon>
        <taxon>Pezizomycotina</taxon>
        <taxon>Leotiomycetes</taxon>
        <taxon>Helotiales</taxon>
        <taxon>Dermateaceae</taxon>
        <taxon>Coleophoma</taxon>
    </lineage>
</organism>
<dbReference type="EMBL" id="PDLM01000002">
    <property type="protein sequence ID" value="RDW85325.1"/>
    <property type="molecule type" value="Genomic_DNA"/>
</dbReference>
<comment type="caution">
    <text evidence="3">The sequence shown here is derived from an EMBL/GenBank/DDBJ whole genome shotgun (WGS) entry which is preliminary data.</text>
</comment>
<dbReference type="OrthoDB" id="545169at2759"/>
<sequence length="422" mass="48138">MLSYSFLLPVFISYLILVRSLRYRRVKQIQEQYGSSLAHIKNLNYRDAQFILGQLGLYECPWMFLAGKDFAFLRAFAIPGISKVSIGAKEMIERVGKRYADTTVLVGEFLVNDIDSERACIAINRMNWIHSRYGNKIQMDQMVYTLCLLICEALQWIDKYDWRKTTALEKHASWVFWNEVGRRMGLENVPQSFEACAAFVEHFEKHNMAPSNDNALIAQGIFSLYASTVPAFLAPVVRAVLIAFMDTRLIGAFKLSTPRPIVGFIKIDSFLCFALAVRKRIVQHLMLPRYSALQVFGEENAGGYRHMLFWEIQPWYVASSTRCNWLYSAYTRWFQLPMAGDANFRPEGYKLQEIGPSHYEGKGGHEVMSFVKDSRGCSFSTFGQFSNTIYTAGGCPIKYQGEFESTVYSAGDSGRKQTSLVA</sequence>
<dbReference type="PANTHER" id="PTHR36124:SF1">
    <property type="entry name" value="ER-BOUND OXYGENASE MPAB_MPAB'_RUBBER OXYGENASE CATALYTIC DOMAIN-CONTAINING PROTEIN"/>
    <property type="match status" value="1"/>
</dbReference>
<evidence type="ECO:0000313" key="4">
    <source>
        <dbReference type="Proteomes" id="UP000256645"/>
    </source>
</evidence>
<reference evidence="3 4" key="1">
    <citation type="journal article" date="2018" name="IMA Fungus">
        <title>IMA Genome-F 9: Draft genome sequence of Annulohypoxylon stygium, Aspergillus mulundensis, Berkeleyomyces basicola (syn. Thielaviopsis basicola), Ceratocystis smalleyi, two Cercospora beticola strains, Coleophoma cylindrospora, Fusarium fracticaudum, Phialophora cf. hyalina, and Morchella septimelata.</title>
        <authorList>
            <person name="Wingfield B.D."/>
            <person name="Bills G.F."/>
            <person name="Dong Y."/>
            <person name="Huang W."/>
            <person name="Nel W.J."/>
            <person name="Swalarsk-Parry B.S."/>
            <person name="Vaghefi N."/>
            <person name="Wilken P.M."/>
            <person name="An Z."/>
            <person name="de Beer Z.W."/>
            <person name="De Vos L."/>
            <person name="Chen L."/>
            <person name="Duong T.A."/>
            <person name="Gao Y."/>
            <person name="Hammerbacher A."/>
            <person name="Kikkert J.R."/>
            <person name="Li Y."/>
            <person name="Li H."/>
            <person name="Li K."/>
            <person name="Li Q."/>
            <person name="Liu X."/>
            <person name="Ma X."/>
            <person name="Naidoo K."/>
            <person name="Pethybridge S.J."/>
            <person name="Sun J."/>
            <person name="Steenkamp E.T."/>
            <person name="van der Nest M.A."/>
            <person name="van Wyk S."/>
            <person name="Wingfield M.J."/>
            <person name="Xiong C."/>
            <person name="Yue Q."/>
            <person name="Zhang X."/>
        </authorList>
    </citation>
    <scope>NUCLEOTIDE SEQUENCE [LARGE SCALE GENOMIC DNA]</scope>
    <source>
        <strain evidence="3 4">BP6252</strain>
    </source>
</reference>
<accession>A0A3D8SG56</accession>
<feature type="domain" description="ER-bound oxygenase mpaB/mpaB'/Rubber oxygenase catalytic" evidence="2">
    <location>
        <begin position="131"/>
        <end position="256"/>
    </location>
</feature>
<evidence type="ECO:0000313" key="3">
    <source>
        <dbReference type="EMBL" id="RDW85325.1"/>
    </source>
</evidence>
<keyword evidence="1" id="KW-0812">Transmembrane</keyword>